<dbReference type="OrthoDB" id="381216at2759"/>
<evidence type="ECO:0000313" key="3">
    <source>
        <dbReference type="Proteomes" id="UP000195521"/>
    </source>
</evidence>
<dbReference type="GeneID" id="39745132"/>
<dbReference type="Proteomes" id="UP000195521">
    <property type="component" value="Unassembled WGS sequence"/>
</dbReference>
<comment type="caution">
    <text evidence="2">The sequence shown here is derived from an EMBL/GenBank/DDBJ whole genome shotgun (WGS) entry which is preliminary data.</text>
</comment>
<keyword evidence="1" id="KW-0812">Transmembrane</keyword>
<feature type="transmembrane region" description="Helical" evidence="1">
    <location>
        <begin position="193"/>
        <end position="215"/>
    </location>
</feature>
<evidence type="ECO:0000313" key="2">
    <source>
        <dbReference type="EMBL" id="GAW84324.1"/>
    </source>
</evidence>
<keyword evidence="1" id="KW-0472">Membrane</keyword>
<accession>A0A1Y1JWX9</accession>
<keyword evidence="1" id="KW-1133">Transmembrane helix</keyword>
<dbReference type="RefSeq" id="XP_028546913.1">
    <property type="nucleotide sequence ID" value="XM_028691112.1"/>
</dbReference>
<protein>
    <submittedName>
        <fullName evidence="2">Variable surface protein</fullName>
    </submittedName>
</protein>
<proteinExistence type="predicted"/>
<reference evidence="3" key="1">
    <citation type="submission" date="2017-04" db="EMBL/GenBank/DDBJ databases">
        <title>Plasmodium gonderi genome.</title>
        <authorList>
            <person name="Arisue N."/>
            <person name="Honma H."/>
            <person name="Kawai S."/>
            <person name="Tougan T."/>
            <person name="Tanabe K."/>
            <person name="Horii T."/>
        </authorList>
    </citation>
    <scope>NUCLEOTIDE SEQUENCE [LARGE SCALE GENOMIC DNA]</scope>
    <source>
        <strain evidence="3">ATCC 30045</strain>
    </source>
</reference>
<evidence type="ECO:0000256" key="1">
    <source>
        <dbReference type="SAM" id="Phobius"/>
    </source>
</evidence>
<dbReference type="EMBL" id="BDQF01000235">
    <property type="protein sequence ID" value="GAW84324.1"/>
    <property type="molecule type" value="Genomic_DNA"/>
</dbReference>
<name>A0A1Y1JWX9_PLAGO</name>
<dbReference type="AlphaFoldDB" id="A0A1Y1JWX9"/>
<organism evidence="2 3">
    <name type="scientific">Plasmodium gonderi</name>
    <dbReference type="NCBI Taxonomy" id="77519"/>
    <lineage>
        <taxon>Eukaryota</taxon>
        <taxon>Sar</taxon>
        <taxon>Alveolata</taxon>
        <taxon>Apicomplexa</taxon>
        <taxon>Aconoidasida</taxon>
        <taxon>Haemosporida</taxon>
        <taxon>Plasmodiidae</taxon>
        <taxon>Plasmodium</taxon>
        <taxon>Plasmodium (Plasmodium)</taxon>
    </lineage>
</organism>
<gene>
    <name evidence="2" type="ORF">PGO_002340</name>
</gene>
<keyword evidence="3" id="KW-1185">Reference proteome</keyword>
<sequence>MSTEPEVKEDVFARLLDVNIINKKYFYGDCKNLLLYLDYINKNYLNNDIESSCKYFNYMLKYTLNINNISKKSTKDAYNNMITQLDGNHTFSVPNICKSYAKDISDDTFQKFDNLNKLYTTIERESGTCKKNSACFNIYTSNLLYCKNMNNISYCQELDLLKHQYIENSVHEPVNKEASEIRTSSFPTYIRTVFLTLTITTFAISTIIFILYKIIFRTIVSENKKTFLIKKMKNILHFWIHSRAHTKIIIIRIIE</sequence>